<dbReference type="EMBL" id="CP020931">
    <property type="protein sequence ID" value="ARM84624.1"/>
    <property type="molecule type" value="Genomic_DNA"/>
</dbReference>
<name>A0A1W6KB17_9GAMM</name>
<sequence length="335" mass="37576">MGNKHDYDLSDPESQRDFLSRVRSSFEANKANDVAIYGKRTESLFAYVVGGLGKTALLKQEDAGELYHIGEDLLPPDYRAVLKSGDQILVEVKNCHFKNLGNEFSIKKNYYDKLKRYSDLCECPLKFAIYLSSWNLWALVSIDKFFEHKSSYTISLAKALACSEMALLGDCAVGTAPNLELHFLASQSEANEVDDNGCAEFTARDVKIYCAGQEVTDPNEKRIAFFLMRYGDWEEESAEGIIEQGRLSGLKFVYIPQHQEEPNFALVGQLSSMISTGFRELTVNSKGVKSLSIGLNPSVFEIIIPENYKGKKLPLWRFILTPNPDFSGVERPNSG</sequence>
<accession>A0A1W6KB17</accession>
<gene>
    <name evidence="1" type="ORF">MARSALSMR5_02563</name>
</gene>
<evidence type="ECO:0000313" key="1">
    <source>
        <dbReference type="EMBL" id="ARM84624.1"/>
    </source>
</evidence>
<protein>
    <recommendedName>
        <fullName evidence="3">Nuclease</fullName>
    </recommendedName>
</protein>
<evidence type="ECO:0008006" key="3">
    <source>
        <dbReference type="Google" id="ProtNLM"/>
    </source>
</evidence>
<proteinExistence type="predicted"/>
<organism evidence="1 2">
    <name type="scientific">Marinobacter salarius</name>
    <dbReference type="NCBI Taxonomy" id="1420917"/>
    <lineage>
        <taxon>Bacteria</taxon>
        <taxon>Pseudomonadati</taxon>
        <taxon>Pseudomonadota</taxon>
        <taxon>Gammaproteobacteria</taxon>
        <taxon>Pseudomonadales</taxon>
        <taxon>Marinobacteraceae</taxon>
        <taxon>Marinobacter</taxon>
    </lineage>
</organism>
<evidence type="ECO:0000313" key="2">
    <source>
        <dbReference type="Proteomes" id="UP000193100"/>
    </source>
</evidence>
<dbReference type="AlphaFoldDB" id="A0A1W6KB17"/>
<reference evidence="1 2" key="1">
    <citation type="submission" date="2017-04" db="EMBL/GenBank/DDBJ databases">
        <title>Genome Sequence of Marinobacter salarius strain SMR5 Isolated from a culture of the Diatom Skeletonema marinoi.</title>
        <authorList>
            <person name="Topel M."/>
            <person name="Pinder M.I.M."/>
            <person name="Johansson O.N."/>
            <person name="Kourtchenko O."/>
            <person name="Godhe A."/>
            <person name="Clarke A.K."/>
        </authorList>
    </citation>
    <scope>NUCLEOTIDE SEQUENCE [LARGE SCALE GENOMIC DNA]</scope>
    <source>
        <strain evidence="1 2">SMR5</strain>
    </source>
</reference>
<dbReference type="Proteomes" id="UP000193100">
    <property type="component" value="Chromosome"/>
</dbReference>